<feature type="compositionally biased region" description="Basic and acidic residues" evidence="1">
    <location>
        <begin position="158"/>
        <end position="176"/>
    </location>
</feature>
<feature type="compositionally biased region" description="Basic and acidic residues" evidence="1">
    <location>
        <begin position="94"/>
        <end position="104"/>
    </location>
</feature>
<protein>
    <submittedName>
        <fullName evidence="2">Uncharacterized protein</fullName>
    </submittedName>
</protein>
<dbReference type="AlphaFoldDB" id="A0A161YEC5"/>
<organism evidence="2 3">
    <name type="scientific">Colletotrichum incanum</name>
    <name type="common">Soybean anthracnose fungus</name>
    <dbReference type="NCBI Taxonomy" id="1573173"/>
    <lineage>
        <taxon>Eukaryota</taxon>
        <taxon>Fungi</taxon>
        <taxon>Dikarya</taxon>
        <taxon>Ascomycota</taxon>
        <taxon>Pezizomycotina</taxon>
        <taxon>Sordariomycetes</taxon>
        <taxon>Hypocreomycetidae</taxon>
        <taxon>Glomerellales</taxon>
        <taxon>Glomerellaceae</taxon>
        <taxon>Colletotrichum</taxon>
        <taxon>Colletotrichum spaethianum species complex</taxon>
    </lineage>
</organism>
<reference evidence="2 3" key="1">
    <citation type="submission" date="2015-06" db="EMBL/GenBank/DDBJ databases">
        <title>Survival trade-offs in plant roots during colonization by closely related pathogenic and mutualistic fungi.</title>
        <authorList>
            <person name="Hacquard S."/>
            <person name="Kracher B."/>
            <person name="Hiruma K."/>
            <person name="Weinman A."/>
            <person name="Muench P."/>
            <person name="Garrido Oter R."/>
            <person name="Ver Loren van Themaat E."/>
            <person name="Dallerey J.-F."/>
            <person name="Damm U."/>
            <person name="Henrissat B."/>
            <person name="Lespinet O."/>
            <person name="Thon M."/>
            <person name="Kemen E."/>
            <person name="McHardy A.C."/>
            <person name="Schulze-Lefert P."/>
            <person name="O'Connell R.J."/>
        </authorList>
    </citation>
    <scope>NUCLEOTIDE SEQUENCE [LARGE SCALE GENOMIC DNA]</scope>
    <source>
        <strain evidence="2 3">MAFF 238704</strain>
    </source>
</reference>
<gene>
    <name evidence="2" type="ORF">CI238_12855</name>
</gene>
<evidence type="ECO:0000313" key="3">
    <source>
        <dbReference type="Proteomes" id="UP000076584"/>
    </source>
</evidence>
<dbReference type="Proteomes" id="UP000076584">
    <property type="component" value="Unassembled WGS sequence"/>
</dbReference>
<feature type="region of interest" description="Disordered" evidence="1">
    <location>
        <begin position="92"/>
        <end position="176"/>
    </location>
</feature>
<name>A0A161YEC5_COLIC</name>
<feature type="region of interest" description="Disordered" evidence="1">
    <location>
        <begin position="1"/>
        <end position="23"/>
    </location>
</feature>
<accession>A0A161YEC5</accession>
<evidence type="ECO:0000313" key="2">
    <source>
        <dbReference type="EMBL" id="KZL88312.1"/>
    </source>
</evidence>
<evidence type="ECO:0000256" key="1">
    <source>
        <dbReference type="SAM" id="MobiDB-lite"/>
    </source>
</evidence>
<sequence>MSSVAARGGLIASMHNPQNQRPSQVQTLREVIVNIRDPTTIASIRAMNPRNLKAHVDRAIKQSSNKHIRKLKTVSDNKAFIPTVEIKTYNPRVPLEKRHGHTPEVRGMPRQTQSVARPVPNQDTGTSQNQSGIQTTTKVPPGSHNSPNRHRNGPNNPDDIKASTRTKPEPEHTPKA</sequence>
<keyword evidence="3" id="KW-1185">Reference proteome</keyword>
<feature type="compositionally biased region" description="Polar residues" evidence="1">
    <location>
        <begin position="110"/>
        <end position="146"/>
    </location>
</feature>
<proteinExistence type="predicted"/>
<comment type="caution">
    <text evidence="2">The sequence shown here is derived from an EMBL/GenBank/DDBJ whole genome shotgun (WGS) entry which is preliminary data.</text>
</comment>
<dbReference type="EMBL" id="LFIW01000014">
    <property type="protein sequence ID" value="KZL88312.1"/>
    <property type="molecule type" value="Genomic_DNA"/>
</dbReference>